<evidence type="ECO:0000313" key="4">
    <source>
        <dbReference type="EMBL" id="ALP94536.1"/>
    </source>
</evidence>
<dbReference type="PATRIC" id="fig|1297617.4.peg.2211"/>
<dbReference type="RefSeq" id="WP_058118009.1">
    <property type="nucleotide sequence ID" value="NZ_CALICV010000029.1"/>
</dbReference>
<dbReference type="EMBL" id="CP011307">
    <property type="protein sequence ID" value="ALP94536.1"/>
    <property type="molecule type" value="Genomic_DNA"/>
</dbReference>
<feature type="domain" description="SLH" evidence="3">
    <location>
        <begin position="80"/>
        <end position="143"/>
    </location>
</feature>
<dbReference type="eggNOG" id="COG2373">
    <property type="taxonomic scope" value="Bacteria"/>
</dbReference>
<keyword evidence="1" id="KW-0677">Repeat</keyword>
<dbReference type="InterPro" id="IPR001119">
    <property type="entry name" value="SLH_dom"/>
</dbReference>
<dbReference type="STRING" id="1297617.IB211_02145c"/>
<dbReference type="Pfam" id="PF00395">
    <property type="entry name" value="SLH"/>
    <property type="match status" value="1"/>
</dbReference>
<evidence type="ECO:0000259" key="3">
    <source>
        <dbReference type="PROSITE" id="PS51272"/>
    </source>
</evidence>
<evidence type="ECO:0000256" key="2">
    <source>
        <dbReference type="SAM" id="SignalP"/>
    </source>
</evidence>
<feature type="signal peptide" evidence="2">
    <location>
        <begin position="1"/>
        <end position="25"/>
    </location>
</feature>
<reference evidence="5" key="2">
    <citation type="submission" date="2015-04" db="EMBL/GenBank/DDBJ databases">
        <title>A butyrogenic pathway from the amino acid lysine in a human gut commensal.</title>
        <authorList>
            <person name="de Vos W.M."/>
            <person name="Bui N.T.P."/>
            <person name="Plugge C.M."/>
            <person name="Ritari J."/>
        </authorList>
    </citation>
    <scope>NUCLEOTIDE SEQUENCE [LARGE SCALE GENOMIC DNA]</scope>
    <source>
        <strain evidence="5">AF211</strain>
    </source>
</reference>
<dbReference type="Proteomes" id="UP000064844">
    <property type="component" value="Chromosome"/>
</dbReference>
<protein>
    <recommendedName>
        <fullName evidence="3">SLH domain-containing protein</fullName>
    </recommendedName>
</protein>
<gene>
    <name evidence="4" type="ORF">IB211_02145c</name>
</gene>
<sequence length="623" mass="65632">MKKRLISLALTLCLALSLGTTGVLAAQDETTALETVKVLGIMVGDENGNMNLSSQVTRAEFVKMMTAASSYKDTVGSGYGASLFKDVKSSHWASEYIKLGVEQGWFTGYVDGTFRPDNSITLEEGCTALLRLLGYDSGSLAGSSPTAQLSKAGAIGLLDDTTAMQGQTLTRQDCVTLFYNLLTAENSAGAVYGATLGYTITNGEVDYSTLVSSDTKGPYVASSGTLELPFSTDHVTVYRNGSASSLSAVKQYDVYYYNANLRTVWIYSNRVTGTLTAVSPNRAAPTSVTVAGTTYDIGTSTATYKLSSQGGFADGDTITLLLGMNGEVVDAISAQDSDTVYYGVVVASEKSASSSTTTVSDTASVQTATQVACSDGTTRTFYHDGSAFSTGRLVTVTVNSSGTTVKSLSSRSLTGTVSSDGTRFAGYDFAADAEILDTDSEGGYVRIYPSRLAGSKLTSDNVRYYTLDENGDIDHLILEKATGDTRTYVYVTEADKSVSDTSVSGTYTYLYKGASSTVSGSTAYNVSAGGAVLRYDGGSLRSIQQLTSAKLTQLSDLYAMAGNQKYLLDENVQVLLKDAGSSSGYYATTLSEINADDYSLVGWYDDMGCPAGGRIRIIVATAN</sequence>
<dbReference type="KEGG" id="ibu:IB211_02145c"/>
<reference evidence="4 5" key="1">
    <citation type="journal article" date="2015" name="Nat. Commun.">
        <title>Production of butyrate from lysine and the Amadori product fructoselysine by a human gut commensal.</title>
        <authorList>
            <person name="Bui T.P."/>
            <person name="Ritari J."/>
            <person name="Boeren S."/>
            <person name="de Waard P."/>
            <person name="Plugge C.M."/>
            <person name="de Vos W.M."/>
        </authorList>
    </citation>
    <scope>NUCLEOTIDE SEQUENCE [LARGE SCALE GENOMIC DNA]</scope>
    <source>
        <strain evidence="4 5">AF211</strain>
    </source>
</reference>
<name>A0A0S2W5A1_9FIRM</name>
<keyword evidence="2" id="KW-0732">Signal</keyword>
<dbReference type="PROSITE" id="PS51272">
    <property type="entry name" value="SLH"/>
    <property type="match status" value="1"/>
</dbReference>
<keyword evidence="5" id="KW-1185">Reference proteome</keyword>
<evidence type="ECO:0000313" key="5">
    <source>
        <dbReference type="Proteomes" id="UP000064844"/>
    </source>
</evidence>
<feature type="chain" id="PRO_5006606338" description="SLH domain-containing protein" evidence="2">
    <location>
        <begin position="26"/>
        <end position="623"/>
    </location>
</feature>
<organism evidence="4 5">
    <name type="scientific">Intestinimonas butyriciproducens</name>
    <dbReference type="NCBI Taxonomy" id="1297617"/>
    <lineage>
        <taxon>Bacteria</taxon>
        <taxon>Bacillati</taxon>
        <taxon>Bacillota</taxon>
        <taxon>Clostridia</taxon>
        <taxon>Eubacteriales</taxon>
        <taxon>Intestinimonas</taxon>
    </lineage>
</organism>
<dbReference type="AlphaFoldDB" id="A0A0S2W5A1"/>
<accession>A0A0S2W5A1</accession>
<evidence type="ECO:0000256" key="1">
    <source>
        <dbReference type="ARBA" id="ARBA00022737"/>
    </source>
</evidence>
<proteinExistence type="predicted"/>